<sequence length="192" mass="21886">MLLISGNFHSILPYVLDCLTTRSGKLFSIQDLSATPSPQTSNMGEHSKLPDISNLSIEDPVLCANKQAEILQRFSLIADCIRPKLSSNGSNFNSWLRNLFDSWSMCFVEDINYFQKQEWDADYRRNLIALSFIRNNVDRPLYDSIIAGLPMPNARTVYQAVKRRFSKASWSSIVHHARLLFHATNHQHGQGN</sequence>
<gene>
    <name evidence="1" type="ORF">O181_020057</name>
</gene>
<reference evidence="1" key="1">
    <citation type="submission" date="2021-03" db="EMBL/GenBank/DDBJ databases">
        <title>Draft genome sequence of rust myrtle Austropuccinia psidii MF-1, a brazilian biotype.</title>
        <authorList>
            <person name="Quecine M.C."/>
            <person name="Pachon D.M.R."/>
            <person name="Bonatelli M.L."/>
            <person name="Correr F.H."/>
            <person name="Franceschini L.M."/>
            <person name="Leite T.F."/>
            <person name="Margarido G.R.A."/>
            <person name="Almeida C.A."/>
            <person name="Ferrarezi J.A."/>
            <person name="Labate C.A."/>
        </authorList>
    </citation>
    <scope>NUCLEOTIDE SEQUENCE</scope>
    <source>
        <strain evidence="1">MF-1</strain>
    </source>
</reference>
<dbReference type="Proteomes" id="UP000765509">
    <property type="component" value="Unassembled WGS sequence"/>
</dbReference>
<comment type="caution">
    <text evidence="1">The sequence shown here is derived from an EMBL/GenBank/DDBJ whole genome shotgun (WGS) entry which is preliminary data.</text>
</comment>
<name>A0A9Q3GV00_9BASI</name>
<dbReference type="EMBL" id="AVOT02005932">
    <property type="protein sequence ID" value="MBW0480342.1"/>
    <property type="molecule type" value="Genomic_DNA"/>
</dbReference>
<protein>
    <submittedName>
        <fullName evidence="1">Uncharacterized protein</fullName>
    </submittedName>
</protein>
<proteinExistence type="predicted"/>
<evidence type="ECO:0000313" key="2">
    <source>
        <dbReference type="Proteomes" id="UP000765509"/>
    </source>
</evidence>
<dbReference type="AlphaFoldDB" id="A0A9Q3GV00"/>
<evidence type="ECO:0000313" key="1">
    <source>
        <dbReference type="EMBL" id="MBW0480342.1"/>
    </source>
</evidence>
<organism evidence="1 2">
    <name type="scientific">Austropuccinia psidii MF-1</name>
    <dbReference type="NCBI Taxonomy" id="1389203"/>
    <lineage>
        <taxon>Eukaryota</taxon>
        <taxon>Fungi</taxon>
        <taxon>Dikarya</taxon>
        <taxon>Basidiomycota</taxon>
        <taxon>Pucciniomycotina</taxon>
        <taxon>Pucciniomycetes</taxon>
        <taxon>Pucciniales</taxon>
        <taxon>Sphaerophragmiaceae</taxon>
        <taxon>Austropuccinia</taxon>
    </lineage>
</organism>
<accession>A0A9Q3GV00</accession>
<keyword evidence="2" id="KW-1185">Reference proteome</keyword>